<sequence>MTVYIDTINMALMRSLLSKLSLIQISPKYLRPNGIVNSIPSSRYILQVETTEKCAIRTLRSAAFNNYEGVKLNAAQQTSAEPQQEVLENQHDLELAVTKETITKVNNQIEENSHGRLFAVIHFAGKQRRVTDGDLIMVEGTHPTNVGDVIRAEKVLLLGSRDFTLLGRPLLRPDLVRVEATVVEKSLTHTKTIFRNRRRKNYMRINFCRNHFSILRINCVRLEGLVDQRPEVEGVEGRIF</sequence>
<dbReference type="Proteomes" id="UP001234178">
    <property type="component" value="Unassembled WGS sequence"/>
</dbReference>
<dbReference type="EMBL" id="JAOYFB010000037">
    <property type="protein sequence ID" value="KAK4023037.1"/>
    <property type="molecule type" value="Genomic_DNA"/>
</dbReference>
<dbReference type="SUPFAM" id="SSF141091">
    <property type="entry name" value="L21p-like"/>
    <property type="match status" value="1"/>
</dbReference>
<gene>
    <name evidence="3" type="ORF">OUZ56_008474</name>
</gene>
<comment type="similarity">
    <text evidence="1">Belongs to the bacterial ribosomal protein bL21 family.</text>
</comment>
<evidence type="ECO:0000256" key="1">
    <source>
        <dbReference type="ARBA" id="ARBA00008563"/>
    </source>
</evidence>
<name>A0ABR0AD34_9CRUS</name>
<evidence type="ECO:0000313" key="3">
    <source>
        <dbReference type="EMBL" id="KAK4023037.1"/>
    </source>
</evidence>
<keyword evidence="4" id="KW-1185">Reference proteome</keyword>
<reference evidence="3 4" key="1">
    <citation type="journal article" date="2023" name="Nucleic Acids Res.">
        <title>The hologenome of Daphnia magna reveals possible DNA methylation and microbiome-mediated evolution of the host genome.</title>
        <authorList>
            <person name="Chaturvedi A."/>
            <person name="Li X."/>
            <person name="Dhandapani V."/>
            <person name="Marshall H."/>
            <person name="Kissane S."/>
            <person name="Cuenca-Cambronero M."/>
            <person name="Asole G."/>
            <person name="Calvet F."/>
            <person name="Ruiz-Romero M."/>
            <person name="Marangio P."/>
            <person name="Guigo R."/>
            <person name="Rago D."/>
            <person name="Mirbahai L."/>
            <person name="Eastwood N."/>
            <person name="Colbourne J.K."/>
            <person name="Zhou J."/>
            <person name="Mallon E."/>
            <person name="Orsini L."/>
        </authorList>
    </citation>
    <scope>NUCLEOTIDE SEQUENCE [LARGE SCALE GENOMIC DNA]</scope>
    <source>
        <strain evidence="3">LRV0_1</strain>
    </source>
</reference>
<comment type="caution">
    <text evidence="3">The sequence shown here is derived from an EMBL/GenBank/DDBJ whole genome shotgun (WGS) entry which is preliminary data.</text>
</comment>
<evidence type="ECO:0000256" key="2">
    <source>
        <dbReference type="ARBA" id="ARBA00044129"/>
    </source>
</evidence>
<evidence type="ECO:0000313" key="4">
    <source>
        <dbReference type="Proteomes" id="UP001234178"/>
    </source>
</evidence>
<protein>
    <recommendedName>
        <fullName evidence="2">Large ribosomal subunit protein bL21m</fullName>
    </recommendedName>
</protein>
<dbReference type="PANTHER" id="PTHR21349:SF0">
    <property type="entry name" value="LARGE RIBOSOMAL SUBUNIT PROTEIN BL21M"/>
    <property type="match status" value="1"/>
</dbReference>
<accession>A0ABR0AD34</accession>
<dbReference type="PANTHER" id="PTHR21349">
    <property type="entry name" value="50S RIBOSOMAL PROTEIN L21"/>
    <property type="match status" value="1"/>
</dbReference>
<dbReference type="InterPro" id="IPR036164">
    <property type="entry name" value="bL21-like_sf"/>
</dbReference>
<proteinExistence type="inferred from homology"/>
<dbReference type="InterPro" id="IPR028909">
    <property type="entry name" value="bL21-like"/>
</dbReference>
<dbReference type="Pfam" id="PF00829">
    <property type="entry name" value="Ribosomal_L21p"/>
    <property type="match status" value="1"/>
</dbReference>
<organism evidence="3 4">
    <name type="scientific">Daphnia magna</name>
    <dbReference type="NCBI Taxonomy" id="35525"/>
    <lineage>
        <taxon>Eukaryota</taxon>
        <taxon>Metazoa</taxon>
        <taxon>Ecdysozoa</taxon>
        <taxon>Arthropoda</taxon>
        <taxon>Crustacea</taxon>
        <taxon>Branchiopoda</taxon>
        <taxon>Diplostraca</taxon>
        <taxon>Cladocera</taxon>
        <taxon>Anomopoda</taxon>
        <taxon>Daphniidae</taxon>
        <taxon>Daphnia</taxon>
    </lineage>
</organism>